<protein>
    <recommendedName>
        <fullName evidence="4">DUF2795 domain-containing protein</fullName>
    </recommendedName>
</protein>
<accession>A0ABN2MXL5</accession>
<feature type="compositionally biased region" description="Basic and acidic residues" evidence="1">
    <location>
        <begin position="13"/>
        <end position="23"/>
    </location>
</feature>
<name>A0ABN2MXL5_9MICO</name>
<comment type="caution">
    <text evidence="2">The sequence shown here is derived from an EMBL/GenBank/DDBJ whole genome shotgun (WGS) entry which is preliminary data.</text>
</comment>
<dbReference type="EMBL" id="BAAANK010000009">
    <property type="protein sequence ID" value="GAA1842124.1"/>
    <property type="molecule type" value="Genomic_DNA"/>
</dbReference>
<evidence type="ECO:0000313" key="2">
    <source>
        <dbReference type="EMBL" id="GAA1842124.1"/>
    </source>
</evidence>
<gene>
    <name evidence="2" type="ORF">GCM10009750_30470</name>
</gene>
<feature type="region of interest" description="Disordered" evidence="1">
    <location>
        <begin position="1"/>
        <end position="26"/>
    </location>
</feature>
<organism evidence="2 3">
    <name type="scientific">Agromyces salentinus</name>
    <dbReference type="NCBI Taxonomy" id="269421"/>
    <lineage>
        <taxon>Bacteria</taxon>
        <taxon>Bacillati</taxon>
        <taxon>Actinomycetota</taxon>
        <taxon>Actinomycetes</taxon>
        <taxon>Micrococcales</taxon>
        <taxon>Microbacteriaceae</taxon>
        <taxon>Agromyces</taxon>
    </lineage>
</organism>
<evidence type="ECO:0000256" key="1">
    <source>
        <dbReference type="SAM" id="MobiDB-lite"/>
    </source>
</evidence>
<sequence>MPMGMFWSPGRAPRHDPRMRGEKMATPNPIRVQKFLGGVNYPASKQDILRTARESGADDEVVDALNGIPDRQYDGPTAVSEAVSE</sequence>
<dbReference type="Proteomes" id="UP001501746">
    <property type="component" value="Unassembled WGS sequence"/>
</dbReference>
<evidence type="ECO:0008006" key="4">
    <source>
        <dbReference type="Google" id="ProtNLM"/>
    </source>
</evidence>
<reference evidence="2 3" key="1">
    <citation type="journal article" date="2019" name="Int. J. Syst. Evol. Microbiol.">
        <title>The Global Catalogue of Microorganisms (GCM) 10K type strain sequencing project: providing services to taxonomists for standard genome sequencing and annotation.</title>
        <authorList>
            <consortium name="The Broad Institute Genomics Platform"/>
            <consortium name="The Broad Institute Genome Sequencing Center for Infectious Disease"/>
            <person name="Wu L."/>
            <person name="Ma J."/>
        </authorList>
    </citation>
    <scope>NUCLEOTIDE SEQUENCE [LARGE SCALE GENOMIC DNA]</scope>
    <source>
        <strain evidence="2 3">JCM 14323</strain>
    </source>
</reference>
<dbReference type="Pfam" id="PF11387">
    <property type="entry name" value="DUF2795"/>
    <property type="match status" value="1"/>
</dbReference>
<evidence type="ECO:0000313" key="3">
    <source>
        <dbReference type="Proteomes" id="UP001501746"/>
    </source>
</evidence>
<keyword evidence="3" id="KW-1185">Reference proteome</keyword>
<dbReference type="InterPro" id="IPR021527">
    <property type="entry name" value="DUF2795"/>
</dbReference>
<proteinExistence type="predicted"/>